<proteinExistence type="predicted"/>
<reference evidence="1 2" key="1">
    <citation type="submission" date="2007-02" db="EMBL/GenBank/DDBJ databases">
        <authorList>
            <person name="DeShazer D."/>
            <person name="Woods D.E."/>
            <person name="Nierman W.C."/>
        </authorList>
    </citation>
    <scope>NUCLEOTIDE SEQUENCE [LARGE SCALE GENOMIC DNA]</scope>
    <source>
        <strain evidence="1 2">1106a</strain>
    </source>
</reference>
<dbReference type="EMBL" id="CP000572">
    <property type="protein sequence ID" value="ABN89708.1"/>
    <property type="molecule type" value="Genomic_DNA"/>
</dbReference>
<dbReference type="Proteomes" id="UP000006738">
    <property type="component" value="Chromosome I"/>
</dbReference>
<dbReference type="KEGG" id="bpl:BURPS1106A_0618"/>
<accession>A3NRC9</accession>
<evidence type="ECO:0000313" key="2">
    <source>
        <dbReference type="Proteomes" id="UP000006738"/>
    </source>
</evidence>
<dbReference type="AlphaFoldDB" id="A3NRC9"/>
<protein>
    <submittedName>
        <fullName evidence="1">Uncharacterized protein</fullName>
    </submittedName>
</protein>
<organism evidence="1 2">
    <name type="scientific">Burkholderia pseudomallei (strain 1106a)</name>
    <dbReference type="NCBI Taxonomy" id="357348"/>
    <lineage>
        <taxon>Bacteria</taxon>
        <taxon>Pseudomonadati</taxon>
        <taxon>Pseudomonadota</taxon>
        <taxon>Betaproteobacteria</taxon>
        <taxon>Burkholderiales</taxon>
        <taxon>Burkholderiaceae</taxon>
        <taxon>Burkholderia</taxon>
        <taxon>pseudomallei group</taxon>
    </lineage>
</organism>
<dbReference type="HOGENOM" id="CLU_3355059_0_0_4"/>
<gene>
    <name evidence="1" type="ordered locus">BURPS1106A_0618</name>
</gene>
<name>A3NRC9_BURP0</name>
<sequence length="44" mass="5276">MYWPQLNSMKVVRIKRLHILKNQSQLHPTRWLALDFCALKPIGM</sequence>
<evidence type="ECO:0000313" key="1">
    <source>
        <dbReference type="EMBL" id="ABN89708.1"/>
    </source>
</evidence>